<dbReference type="EMBL" id="BPQH01000020">
    <property type="protein sequence ID" value="GJD52635.1"/>
    <property type="molecule type" value="Genomic_DNA"/>
</dbReference>
<evidence type="ECO:0000313" key="3">
    <source>
        <dbReference type="EMBL" id="GJD52635.1"/>
    </source>
</evidence>
<protein>
    <recommendedName>
        <fullName evidence="5">Transporter</fullName>
    </recommendedName>
</protein>
<keyword evidence="4" id="KW-1185">Reference proteome</keyword>
<reference evidence="3" key="1">
    <citation type="journal article" date="2021" name="Front. Microbiol.">
        <title>Comprehensive Comparative Genomics and Phenotyping of Methylobacterium Species.</title>
        <authorList>
            <person name="Alessa O."/>
            <person name="Ogura Y."/>
            <person name="Fujitani Y."/>
            <person name="Takami H."/>
            <person name="Hayashi T."/>
            <person name="Sahin N."/>
            <person name="Tani A."/>
        </authorList>
    </citation>
    <scope>NUCLEOTIDE SEQUENCE</scope>
    <source>
        <strain evidence="3">KCTC 52305</strain>
    </source>
</reference>
<dbReference type="Proteomes" id="UP001055167">
    <property type="component" value="Unassembled WGS sequence"/>
</dbReference>
<comment type="caution">
    <text evidence="3">The sequence shown here is derived from an EMBL/GenBank/DDBJ whole genome shotgun (WGS) entry which is preliminary data.</text>
</comment>
<name>A0ABQ4R4L4_9HYPH</name>
<keyword evidence="2" id="KW-0732">Signal</keyword>
<proteinExistence type="predicted"/>
<dbReference type="RefSeq" id="WP_128566347.1">
    <property type="nucleotide sequence ID" value="NZ_BPQH01000020.1"/>
</dbReference>
<feature type="chain" id="PRO_5046772651" description="Transporter" evidence="2">
    <location>
        <begin position="24"/>
        <end position="399"/>
    </location>
</feature>
<dbReference type="Gene3D" id="3.40.190.10">
    <property type="entry name" value="Periplasmic binding protein-like II"/>
    <property type="match status" value="2"/>
</dbReference>
<feature type="compositionally biased region" description="Basic and acidic residues" evidence="1">
    <location>
        <begin position="51"/>
        <end position="65"/>
    </location>
</feature>
<gene>
    <name evidence="3" type="ORF">OPKNFCMD_5401</name>
</gene>
<evidence type="ECO:0008006" key="5">
    <source>
        <dbReference type="Google" id="ProtNLM"/>
    </source>
</evidence>
<dbReference type="SUPFAM" id="SSF53850">
    <property type="entry name" value="Periplasmic binding protein-like II"/>
    <property type="match status" value="1"/>
</dbReference>
<feature type="signal peptide" evidence="2">
    <location>
        <begin position="1"/>
        <end position="23"/>
    </location>
</feature>
<evidence type="ECO:0000256" key="1">
    <source>
        <dbReference type="SAM" id="MobiDB-lite"/>
    </source>
</evidence>
<reference evidence="3" key="2">
    <citation type="submission" date="2021-08" db="EMBL/GenBank/DDBJ databases">
        <authorList>
            <person name="Tani A."/>
            <person name="Ola A."/>
            <person name="Ogura Y."/>
            <person name="Katsura K."/>
            <person name="Hayashi T."/>
        </authorList>
    </citation>
    <scope>NUCLEOTIDE SEQUENCE</scope>
    <source>
        <strain evidence="3">KCTC 52305</strain>
    </source>
</reference>
<dbReference type="InterPro" id="IPR011852">
    <property type="entry name" value="TRAP_TAXI"/>
</dbReference>
<feature type="region of interest" description="Disordered" evidence="1">
    <location>
        <begin position="23"/>
        <end position="65"/>
    </location>
</feature>
<organism evidence="3 4">
    <name type="scientific">Methylobacterium crusticola</name>
    <dbReference type="NCBI Taxonomy" id="1697972"/>
    <lineage>
        <taxon>Bacteria</taxon>
        <taxon>Pseudomonadati</taxon>
        <taxon>Pseudomonadota</taxon>
        <taxon>Alphaproteobacteria</taxon>
        <taxon>Hyphomicrobiales</taxon>
        <taxon>Methylobacteriaceae</taxon>
        <taxon>Methylobacterium</taxon>
    </lineage>
</organism>
<dbReference type="PANTHER" id="PTHR42941:SF1">
    <property type="entry name" value="SLL1037 PROTEIN"/>
    <property type="match status" value="1"/>
</dbReference>
<evidence type="ECO:0000313" key="4">
    <source>
        <dbReference type="Proteomes" id="UP001055167"/>
    </source>
</evidence>
<dbReference type="Pfam" id="PF16868">
    <property type="entry name" value="NMT1_3"/>
    <property type="match status" value="1"/>
</dbReference>
<accession>A0ABQ4R4L4</accession>
<sequence>MIRRAAPAIWLAALLSWAGPLRAEPAPPERPPAAQDADSPRGGAKARQRAARAEPARDSHEDAALSERLNANTVAVISGTPGGTYFRLASDLAFVLDGTNDLRVLPVMGKGAGQNAYDVRYLKGIDIGFVRTDTLDQLRKDKRVSNIGAHISYIARLFNDELHVVASREITDIRQLAGRKVTFDVSGSGTDATGRAMFEGLGLQVEAVNVDQATALEKLTRGEVAAVVSVAAKPVAVLAAFDGQGRYHLLDVPFAGAAADTYLPAEVTSADYPKLAPEGRTVRTLAVGTILAAYNWPKGSERYNRIARFVDAFFTKFDEFLKPPRHPKWREVNLGAEVAGWNRFRAARDWLERRDEPIPRVAATSGDIAQFLAQRRAPAEVDRDQLFQEFLRWRTGRAR</sequence>
<evidence type="ECO:0000256" key="2">
    <source>
        <dbReference type="SAM" id="SignalP"/>
    </source>
</evidence>
<dbReference type="PANTHER" id="PTHR42941">
    <property type="entry name" value="SLL1037 PROTEIN"/>
    <property type="match status" value="1"/>
</dbReference>